<gene>
    <name evidence="2" type="ORF">Fot_02677</name>
</gene>
<proteinExistence type="predicted"/>
<keyword evidence="3" id="KW-1185">Reference proteome</keyword>
<dbReference type="Proteomes" id="UP001604277">
    <property type="component" value="Unassembled WGS sequence"/>
</dbReference>
<comment type="caution">
    <text evidence="2">The sequence shown here is derived from an EMBL/GenBank/DDBJ whole genome shotgun (WGS) entry which is preliminary data.</text>
</comment>
<reference evidence="3" key="1">
    <citation type="submission" date="2024-07" db="EMBL/GenBank/DDBJ databases">
        <title>Two chromosome-level genome assemblies of Korean endemic species Abeliophyllum distichum and Forsythia ovata (Oleaceae).</title>
        <authorList>
            <person name="Jang H."/>
        </authorList>
    </citation>
    <scope>NUCLEOTIDE SEQUENCE [LARGE SCALE GENOMIC DNA]</scope>
</reference>
<sequence length="115" mass="12753">MGLHPLQMMRGPPPPKMSPRPEMPGVMPHGQQLSYPGMMPLPGGQRNKATISDEQSRSKLGYSEALTKTNQASFVAPREDVMDIDDPIQVETRKPPFSLQPPARDVYPFSLLDPN</sequence>
<evidence type="ECO:0000313" key="2">
    <source>
        <dbReference type="EMBL" id="KAL2557938.1"/>
    </source>
</evidence>
<name>A0ABD1X7J0_9LAMI</name>
<dbReference type="AlphaFoldDB" id="A0ABD1X7J0"/>
<evidence type="ECO:0000256" key="1">
    <source>
        <dbReference type="SAM" id="MobiDB-lite"/>
    </source>
</evidence>
<dbReference type="EMBL" id="JBFOLJ010000001">
    <property type="protein sequence ID" value="KAL2557938.1"/>
    <property type="molecule type" value="Genomic_DNA"/>
</dbReference>
<organism evidence="2 3">
    <name type="scientific">Forsythia ovata</name>
    <dbReference type="NCBI Taxonomy" id="205694"/>
    <lineage>
        <taxon>Eukaryota</taxon>
        <taxon>Viridiplantae</taxon>
        <taxon>Streptophyta</taxon>
        <taxon>Embryophyta</taxon>
        <taxon>Tracheophyta</taxon>
        <taxon>Spermatophyta</taxon>
        <taxon>Magnoliopsida</taxon>
        <taxon>eudicotyledons</taxon>
        <taxon>Gunneridae</taxon>
        <taxon>Pentapetalae</taxon>
        <taxon>asterids</taxon>
        <taxon>lamiids</taxon>
        <taxon>Lamiales</taxon>
        <taxon>Oleaceae</taxon>
        <taxon>Forsythieae</taxon>
        <taxon>Forsythia</taxon>
    </lineage>
</organism>
<evidence type="ECO:0000313" key="3">
    <source>
        <dbReference type="Proteomes" id="UP001604277"/>
    </source>
</evidence>
<feature type="region of interest" description="Disordered" evidence="1">
    <location>
        <begin position="1"/>
        <end position="56"/>
    </location>
</feature>
<feature type="region of interest" description="Disordered" evidence="1">
    <location>
        <begin position="92"/>
        <end position="115"/>
    </location>
</feature>
<accession>A0ABD1X7J0</accession>
<protein>
    <submittedName>
        <fullName evidence="2">Uncharacterized protein</fullName>
    </submittedName>
</protein>
<feature type="compositionally biased region" description="Pro residues" evidence="1">
    <location>
        <begin position="11"/>
        <end position="22"/>
    </location>
</feature>